<dbReference type="EC" id="1.1.1.4" evidence="4"/>
<dbReference type="Proteomes" id="UP000324575">
    <property type="component" value="Unassembled WGS sequence"/>
</dbReference>
<dbReference type="InterPro" id="IPR013154">
    <property type="entry name" value="ADH-like_N"/>
</dbReference>
<organism evidence="4 5">
    <name type="scientific">Candidatus Ordinivivax streblomastigis</name>
    <dbReference type="NCBI Taxonomy" id="2540710"/>
    <lineage>
        <taxon>Bacteria</taxon>
        <taxon>Pseudomonadati</taxon>
        <taxon>Bacteroidota</taxon>
        <taxon>Bacteroidia</taxon>
        <taxon>Bacteroidales</taxon>
        <taxon>Candidatus Ordinivivax</taxon>
    </lineage>
</organism>
<dbReference type="SUPFAM" id="SSF50129">
    <property type="entry name" value="GroES-like"/>
    <property type="match status" value="1"/>
</dbReference>
<accession>A0A5M8NZB3</accession>
<keyword evidence="1 4" id="KW-0560">Oxidoreductase</keyword>
<dbReference type="InterPro" id="IPR036291">
    <property type="entry name" value="NAD(P)-bd_dom_sf"/>
</dbReference>
<protein>
    <submittedName>
        <fullName evidence="4">L-iditol 2-dehydrogenase</fullName>
        <ecNumber evidence="4">1.1.1.4</ecNumber>
    </submittedName>
</protein>
<evidence type="ECO:0000259" key="3">
    <source>
        <dbReference type="Pfam" id="PF08240"/>
    </source>
</evidence>
<dbReference type="Gene3D" id="3.40.50.720">
    <property type="entry name" value="NAD(P)-binding Rossmann-like Domain"/>
    <property type="match status" value="1"/>
</dbReference>
<name>A0A5M8NZB3_9BACT</name>
<feature type="domain" description="Alcohol dehydrogenase-like N-terminal" evidence="3">
    <location>
        <begin position="27"/>
        <end position="134"/>
    </location>
</feature>
<feature type="domain" description="Alcohol dehydrogenase-like C-terminal" evidence="2">
    <location>
        <begin position="174"/>
        <end position="300"/>
    </location>
</feature>
<dbReference type="AlphaFoldDB" id="A0A5M8NZB3"/>
<evidence type="ECO:0000259" key="2">
    <source>
        <dbReference type="Pfam" id="PF00107"/>
    </source>
</evidence>
<dbReference type="PANTHER" id="PTHR43401">
    <property type="entry name" value="L-THREONINE 3-DEHYDROGENASE"/>
    <property type="match status" value="1"/>
</dbReference>
<gene>
    <name evidence="4" type="ORF">EZS26_002375</name>
</gene>
<dbReference type="PANTHER" id="PTHR43401:SF2">
    <property type="entry name" value="L-THREONINE 3-DEHYDROGENASE"/>
    <property type="match status" value="1"/>
</dbReference>
<comment type="caution">
    <text evidence="4">The sequence shown here is derived from an EMBL/GenBank/DDBJ whole genome shotgun (WGS) entry which is preliminary data.</text>
</comment>
<sequence>MKQARVIKPGIIEFVNVEDPASKKLADNEILLKIHRIGVCGSDIHVMHGQHPFVTYPVIQGHEYGASVVAVGAGVTKVKPGDKATARPQLVCGECPPCKKGRYNVCQNLRVQGFQAPGAAQSHFIVPEDRLIYVDNGLPFDEIAMIEPCAVGVHATSRTDLIGKNVVITGAGTIGNLVAQFALARGAKKVLITDVSDLRLEKAKTCGIEYTANTLKEKFEDAIQRVFGDELFQVAFEVSAAQQCITDLVATIEKGSVIVIVGVFTKPALVDLAVVDEHEITLIGSMMYKHEDFELAAELLRDEKINVKPLVTQHFDFEDYAEAYKFIDNHREECMKVIVNMPE</sequence>
<dbReference type="EMBL" id="SNRX01000018">
    <property type="protein sequence ID" value="KAA6301501.1"/>
    <property type="molecule type" value="Genomic_DNA"/>
</dbReference>
<evidence type="ECO:0000313" key="5">
    <source>
        <dbReference type="Proteomes" id="UP000324575"/>
    </source>
</evidence>
<dbReference type="GO" id="GO:0000721">
    <property type="term" value="F:(R,R)-butanediol dehydrogenase activity"/>
    <property type="evidence" value="ECO:0007669"/>
    <property type="project" value="UniProtKB-EC"/>
</dbReference>
<dbReference type="Pfam" id="PF08240">
    <property type="entry name" value="ADH_N"/>
    <property type="match status" value="1"/>
</dbReference>
<dbReference type="InterPro" id="IPR013149">
    <property type="entry name" value="ADH-like_C"/>
</dbReference>
<evidence type="ECO:0000256" key="1">
    <source>
        <dbReference type="ARBA" id="ARBA00023002"/>
    </source>
</evidence>
<dbReference type="Gene3D" id="3.90.180.10">
    <property type="entry name" value="Medium-chain alcohol dehydrogenases, catalytic domain"/>
    <property type="match status" value="1"/>
</dbReference>
<dbReference type="SUPFAM" id="SSF51735">
    <property type="entry name" value="NAD(P)-binding Rossmann-fold domains"/>
    <property type="match status" value="1"/>
</dbReference>
<dbReference type="InterPro" id="IPR050129">
    <property type="entry name" value="Zn_alcohol_dh"/>
</dbReference>
<proteinExistence type="predicted"/>
<dbReference type="InterPro" id="IPR011032">
    <property type="entry name" value="GroES-like_sf"/>
</dbReference>
<dbReference type="Pfam" id="PF00107">
    <property type="entry name" value="ADH_zinc_N"/>
    <property type="match status" value="1"/>
</dbReference>
<reference evidence="4 5" key="1">
    <citation type="submission" date="2019-03" db="EMBL/GenBank/DDBJ databases">
        <title>Single cell metagenomics reveals metabolic interactions within the superorganism composed of flagellate Streblomastix strix and complex community of Bacteroidetes bacteria on its surface.</title>
        <authorList>
            <person name="Treitli S.C."/>
            <person name="Kolisko M."/>
            <person name="Husnik F."/>
            <person name="Keeling P."/>
            <person name="Hampl V."/>
        </authorList>
    </citation>
    <scope>NUCLEOTIDE SEQUENCE [LARGE SCALE GENOMIC DNA]</scope>
    <source>
        <strain evidence="4">St1</strain>
    </source>
</reference>
<evidence type="ECO:0000313" key="4">
    <source>
        <dbReference type="EMBL" id="KAA6301501.1"/>
    </source>
</evidence>